<organism evidence="15">
    <name type="scientific">Panicum hallii</name>
    <dbReference type="NCBI Taxonomy" id="206008"/>
    <lineage>
        <taxon>Eukaryota</taxon>
        <taxon>Viridiplantae</taxon>
        <taxon>Streptophyta</taxon>
        <taxon>Embryophyta</taxon>
        <taxon>Tracheophyta</taxon>
        <taxon>Spermatophyta</taxon>
        <taxon>Magnoliopsida</taxon>
        <taxon>Liliopsida</taxon>
        <taxon>Poales</taxon>
        <taxon>Poaceae</taxon>
        <taxon>PACMAD clade</taxon>
        <taxon>Panicoideae</taxon>
        <taxon>Panicodae</taxon>
        <taxon>Paniceae</taxon>
        <taxon>Panicinae</taxon>
        <taxon>Panicum</taxon>
        <taxon>Panicum sect. Panicum</taxon>
    </lineage>
</organism>
<keyword evidence="8" id="KW-1133">Transmembrane helix</keyword>
<protein>
    <submittedName>
        <fullName evidence="15">Uncharacterized protein</fullName>
    </submittedName>
</protein>
<comment type="cofactor">
    <cofactor evidence="1 13">
        <name>heme</name>
        <dbReference type="ChEBI" id="CHEBI:30413"/>
    </cofactor>
</comment>
<dbReference type="CDD" id="cd11072">
    <property type="entry name" value="CYP71-like"/>
    <property type="match status" value="1"/>
</dbReference>
<evidence type="ECO:0000256" key="10">
    <source>
        <dbReference type="ARBA" id="ARBA00023004"/>
    </source>
</evidence>
<evidence type="ECO:0000256" key="14">
    <source>
        <dbReference type="RuleBase" id="RU000461"/>
    </source>
</evidence>
<dbReference type="Gramene" id="PAN43728">
    <property type="protein sequence ID" value="PAN43728"/>
    <property type="gene ID" value="PAHAL_8G260500"/>
</dbReference>
<dbReference type="SUPFAM" id="SSF48264">
    <property type="entry name" value="Cytochrome P450"/>
    <property type="match status" value="1"/>
</dbReference>
<evidence type="ECO:0000256" key="7">
    <source>
        <dbReference type="ARBA" id="ARBA00022723"/>
    </source>
</evidence>
<evidence type="ECO:0000256" key="5">
    <source>
        <dbReference type="ARBA" id="ARBA00022617"/>
    </source>
</evidence>
<comment type="similarity">
    <text evidence="4 14">Belongs to the cytochrome P450 family.</text>
</comment>
<keyword evidence="7 13" id="KW-0479">Metal-binding</keyword>
<evidence type="ECO:0000256" key="2">
    <source>
        <dbReference type="ARBA" id="ARBA00004370"/>
    </source>
</evidence>
<dbReference type="PRINTS" id="PR00463">
    <property type="entry name" value="EP450I"/>
</dbReference>
<evidence type="ECO:0000256" key="11">
    <source>
        <dbReference type="ARBA" id="ARBA00023033"/>
    </source>
</evidence>
<keyword evidence="12" id="KW-0472">Membrane</keyword>
<comment type="pathway">
    <text evidence="3">Secondary metabolite biosynthesis.</text>
</comment>
<dbReference type="PANTHER" id="PTHR47955:SF14">
    <property type="entry name" value="OS01G0543600 PROTEIN"/>
    <property type="match status" value="1"/>
</dbReference>
<keyword evidence="5 13" id="KW-0349">Heme</keyword>
<dbReference type="GO" id="GO:0020037">
    <property type="term" value="F:heme binding"/>
    <property type="evidence" value="ECO:0007669"/>
    <property type="project" value="InterPro"/>
</dbReference>
<keyword evidence="6" id="KW-0812">Transmembrane</keyword>
<evidence type="ECO:0000256" key="13">
    <source>
        <dbReference type="PIRSR" id="PIRSR602401-1"/>
    </source>
</evidence>
<evidence type="ECO:0000256" key="6">
    <source>
        <dbReference type="ARBA" id="ARBA00022692"/>
    </source>
</evidence>
<keyword evidence="9 14" id="KW-0560">Oxidoreductase</keyword>
<keyword evidence="10 13" id="KW-0408">Iron</keyword>
<dbReference type="InterPro" id="IPR002401">
    <property type="entry name" value="Cyt_P450_E_grp-I"/>
</dbReference>
<evidence type="ECO:0000256" key="8">
    <source>
        <dbReference type="ARBA" id="ARBA00022989"/>
    </source>
</evidence>
<evidence type="ECO:0000313" key="15">
    <source>
        <dbReference type="EMBL" id="PAN43728.1"/>
    </source>
</evidence>
<dbReference type="EMBL" id="CM008053">
    <property type="protein sequence ID" value="PAN43728.1"/>
    <property type="molecule type" value="Genomic_DNA"/>
</dbReference>
<evidence type="ECO:0000256" key="4">
    <source>
        <dbReference type="ARBA" id="ARBA00010617"/>
    </source>
</evidence>
<dbReference type="AlphaFoldDB" id="A0A2S3IFP8"/>
<evidence type="ECO:0000256" key="1">
    <source>
        <dbReference type="ARBA" id="ARBA00001971"/>
    </source>
</evidence>
<keyword evidence="11 14" id="KW-0503">Monooxygenase</keyword>
<dbReference type="PRINTS" id="PR00385">
    <property type="entry name" value="P450"/>
</dbReference>
<gene>
    <name evidence="15" type="ORF">PAHAL_8G260500</name>
</gene>
<sequence length="509" mass="57220">MAQVLLAHLYEQASPQSLALILLLFLIAVHLAMPRSRAEKLLSKLPSPPFKLPIMGHLHLIGSLPHRSLCDLARNHGPDVMLLRLGTVPTLVVSSPRAAKAVLRTHDHHFASRPHSAVANILFNGSTDVAFAPYGDYWRQTRKVVTTHLLTSRKVRSNRAAREQEVRLVLARVRAAAAALMAVDLSEVFSFFANDIVCQAVVGRFPREEGRNKLFREMLETNAKLLGGFNLDDYFPSLARLNLVSAKAVKHKKRWDDLLDDLIDKHASKTANDEEEEDFIDVLLSVQQEYNLTRENIKAILMDMFEAGTDTTYIALDYAMAELMRKPQAMTKLQAEVRRCAAKGKEMVTEEDLSSMSYLKAVMKESMRLHAPGPLLIPHFSTADCDVEGYTIPSGTRVVLNVWAMGRDPTRWENAEDFMPERFLEEGMDAASDFQGNDFRFLPFGSGRRICPAINFTTATFEIILANLIYHFNWELPPGSTGINMTESFGMDVHRKENLLLMPCLAQDV</sequence>
<name>A0A2S3IFP8_9POAL</name>
<evidence type="ECO:0000256" key="3">
    <source>
        <dbReference type="ARBA" id="ARBA00005179"/>
    </source>
</evidence>
<feature type="binding site" description="axial binding residue" evidence="13">
    <location>
        <position position="451"/>
    </location>
    <ligand>
        <name>heme</name>
        <dbReference type="ChEBI" id="CHEBI:30413"/>
    </ligand>
    <ligandPart>
        <name>Fe</name>
        <dbReference type="ChEBI" id="CHEBI:18248"/>
    </ligandPart>
</feature>
<dbReference type="Gene3D" id="1.10.630.10">
    <property type="entry name" value="Cytochrome P450"/>
    <property type="match status" value="1"/>
</dbReference>
<dbReference type="InterPro" id="IPR036396">
    <property type="entry name" value="Cyt_P450_sf"/>
</dbReference>
<dbReference type="GO" id="GO:0004497">
    <property type="term" value="F:monooxygenase activity"/>
    <property type="evidence" value="ECO:0007669"/>
    <property type="project" value="UniProtKB-KW"/>
</dbReference>
<dbReference type="Proteomes" id="UP000243499">
    <property type="component" value="Chromosome 8"/>
</dbReference>
<evidence type="ECO:0000256" key="12">
    <source>
        <dbReference type="ARBA" id="ARBA00023136"/>
    </source>
</evidence>
<dbReference type="InterPro" id="IPR017972">
    <property type="entry name" value="Cyt_P450_CS"/>
</dbReference>
<dbReference type="GO" id="GO:0005506">
    <property type="term" value="F:iron ion binding"/>
    <property type="evidence" value="ECO:0007669"/>
    <property type="project" value="InterPro"/>
</dbReference>
<dbReference type="Pfam" id="PF00067">
    <property type="entry name" value="p450"/>
    <property type="match status" value="1"/>
</dbReference>
<reference evidence="15" key="1">
    <citation type="submission" date="2018-04" db="EMBL/GenBank/DDBJ databases">
        <title>WGS assembly of Panicum hallii.</title>
        <authorList>
            <person name="Lovell J."/>
            <person name="Jenkins J."/>
            <person name="Lowry D."/>
            <person name="Mamidi S."/>
            <person name="Sreedasyam A."/>
            <person name="Weng X."/>
            <person name="Barry K."/>
            <person name="Bonette J."/>
            <person name="Campitelli B."/>
            <person name="Daum C."/>
            <person name="Gordon S."/>
            <person name="Gould B."/>
            <person name="Lipzen A."/>
            <person name="Macqueen A."/>
            <person name="Palacio-Mejia J."/>
            <person name="Plott C."/>
            <person name="Shakirov E."/>
            <person name="Shu S."/>
            <person name="Yoshinaga Y."/>
            <person name="Zane M."/>
            <person name="Rokhsar D."/>
            <person name="Grimwood J."/>
            <person name="Schmutz J."/>
            <person name="Juenger T."/>
        </authorList>
    </citation>
    <scope>NUCLEOTIDE SEQUENCE [LARGE SCALE GENOMIC DNA]</scope>
    <source>
        <strain evidence="15">FIL2</strain>
    </source>
</reference>
<accession>A0A2S3IFP8</accession>
<dbReference type="PROSITE" id="PS00086">
    <property type="entry name" value="CYTOCHROME_P450"/>
    <property type="match status" value="1"/>
</dbReference>
<evidence type="ECO:0000256" key="9">
    <source>
        <dbReference type="ARBA" id="ARBA00023002"/>
    </source>
</evidence>
<dbReference type="InterPro" id="IPR001128">
    <property type="entry name" value="Cyt_P450"/>
</dbReference>
<dbReference type="GO" id="GO:0016705">
    <property type="term" value="F:oxidoreductase activity, acting on paired donors, with incorporation or reduction of molecular oxygen"/>
    <property type="evidence" value="ECO:0007669"/>
    <property type="project" value="InterPro"/>
</dbReference>
<dbReference type="PANTHER" id="PTHR47955">
    <property type="entry name" value="CYTOCHROME P450 FAMILY 71 PROTEIN"/>
    <property type="match status" value="1"/>
</dbReference>
<comment type="subcellular location">
    <subcellularLocation>
        <location evidence="2">Membrane</location>
    </subcellularLocation>
</comment>
<dbReference type="GO" id="GO:0016020">
    <property type="term" value="C:membrane"/>
    <property type="evidence" value="ECO:0007669"/>
    <property type="project" value="UniProtKB-SubCell"/>
</dbReference>
<dbReference type="FunFam" id="1.10.630.10:FF:000055">
    <property type="entry name" value="Cytochrome P450 71A26"/>
    <property type="match status" value="1"/>
</dbReference>
<proteinExistence type="inferred from homology"/>